<sequence>MGTVTGSEEIQIVPTPSKTGLSSAQHNHVDSVHHPISNETSQRAPIAENPSSNAEIDSGGSLAVSKPFLAGCSSTPYGQRNCLRDINPNPNSKGADEFDAIHWALRRRSS</sequence>
<dbReference type="AlphaFoldDB" id="A0AAW2UVH5"/>
<name>A0AAW2UVH5_9LAMI</name>
<gene>
    <name evidence="2" type="ORF">Slati_3116700</name>
</gene>
<reference evidence="2" key="2">
    <citation type="journal article" date="2024" name="Plant">
        <title>Genomic evolution and insights into agronomic trait innovations of Sesamum species.</title>
        <authorList>
            <person name="Miao H."/>
            <person name="Wang L."/>
            <person name="Qu L."/>
            <person name="Liu H."/>
            <person name="Sun Y."/>
            <person name="Le M."/>
            <person name="Wang Q."/>
            <person name="Wei S."/>
            <person name="Zheng Y."/>
            <person name="Lin W."/>
            <person name="Duan Y."/>
            <person name="Cao H."/>
            <person name="Xiong S."/>
            <person name="Wang X."/>
            <person name="Wei L."/>
            <person name="Li C."/>
            <person name="Ma Q."/>
            <person name="Ju M."/>
            <person name="Zhao R."/>
            <person name="Li G."/>
            <person name="Mu C."/>
            <person name="Tian Q."/>
            <person name="Mei H."/>
            <person name="Zhang T."/>
            <person name="Gao T."/>
            <person name="Zhang H."/>
        </authorList>
    </citation>
    <scope>NUCLEOTIDE SEQUENCE</scope>
    <source>
        <strain evidence="2">KEN1</strain>
    </source>
</reference>
<evidence type="ECO:0000313" key="2">
    <source>
        <dbReference type="EMBL" id="KAL0420938.1"/>
    </source>
</evidence>
<feature type="region of interest" description="Disordered" evidence="1">
    <location>
        <begin position="1"/>
        <end position="60"/>
    </location>
</feature>
<protein>
    <submittedName>
        <fullName evidence="2">Uncharacterized protein</fullName>
    </submittedName>
</protein>
<proteinExistence type="predicted"/>
<organism evidence="2">
    <name type="scientific">Sesamum latifolium</name>
    <dbReference type="NCBI Taxonomy" id="2727402"/>
    <lineage>
        <taxon>Eukaryota</taxon>
        <taxon>Viridiplantae</taxon>
        <taxon>Streptophyta</taxon>
        <taxon>Embryophyta</taxon>
        <taxon>Tracheophyta</taxon>
        <taxon>Spermatophyta</taxon>
        <taxon>Magnoliopsida</taxon>
        <taxon>eudicotyledons</taxon>
        <taxon>Gunneridae</taxon>
        <taxon>Pentapetalae</taxon>
        <taxon>asterids</taxon>
        <taxon>lamiids</taxon>
        <taxon>Lamiales</taxon>
        <taxon>Pedaliaceae</taxon>
        <taxon>Sesamum</taxon>
    </lineage>
</organism>
<dbReference type="EMBL" id="JACGWN010000011">
    <property type="protein sequence ID" value="KAL0420938.1"/>
    <property type="molecule type" value="Genomic_DNA"/>
</dbReference>
<evidence type="ECO:0000256" key="1">
    <source>
        <dbReference type="SAM" id="MobiDB-lite"/>
    </source>
</evidence>
<comment type="caution">
    <text evidence="2">The sequence shown here is derived from an EMBL/GenBank/DDBJ whole genome shotgun (WGS) entry which is preliminary data.</text>
</comment>
<accession>A0AAW2UVH5</accession>
<reference evidence="2" key="1">
    <citation type="submission" date="2020-06" db="EMBL/GenBank/DDBJ databases">
        <authorList>
            <person name="Li T."/>
            <person name="Hu X."/>
            <person name="Zhang T."/>
            <person name="Song X."/>
            <person name="Zhang H."/>
            <person name="Dai N."/>
            <person name="Sheng W."/>
            <person name="Hou X."/>
            <person name="Wei L."/>
        </authorList>
    </citation>
    <scope>NUCLEOTIDE SEQUENCE</scope>
    <source>
        <strain evidence="2">KEN1</strain>
        <tissue evidence="2">Leaf</tissue>
    </source>
</reference>
<feature type="compositionally biased region" description="Polar residues" evidence="1">
    <location>
        <begin position="1"/>
        <end position="26"/>
    </location>
</feature>
<feature type="compositionally biased region" description="Polar residues" evidence="1">
    <location>
        <begin position="37"/>
        <end position="55"/>
    </location>
</feature>